<dbReference type="GO" id="GO:0004197">
    <property type="term" value="F:cysteine-type endopeptidase activity"/>
    <property type="evidence" value="ECO:0007669"/>
    <property type="project" value="InterPro"/>
</dbReference>
<comment type="similarity">
    <text evidence="1">Belongs to the peptidase C14B family.</text>
</comment>
<proteinExistence type="inferred from homology"/>
<feature type="compositionally biased region" description="Polar residues" evidence="4">
    <location>
        <begin position="254"/>
        <end position="269"/>
    </location>
</feature>
<evidence type="ECO:0000256" key="3">
    <source>
        <dbReference type="ARBA" id="ARBA00022807"/>
    </source>
</evidence>
<keyword evidence="3" id="KW-0378">Hydrolase</keyword>
<evidence type="ECO:0000313" key="6">
    <source>
        <dbReference type="EMBL" id="ESK94338.1"/>
    </source>
</evidence>
<dbReference type="SUPFAM" id="SSF52129">
    <property type="entry name" value="Caspase-like"/>
    <property type="match status" value="1"/>
</dbReference>
<dbReference type="InterPro" id="IPR011600">
    <property type="entry name" value="Pept_C14_caspase"/>
</dbReference>
<dbReference type="EMBL" id="AWSO01000143">
    <property type="protein sequence ID" value="ESK94338.1"/>
    <property type="molecule type" value="Genomic_DNA"/>
</dbReference>
<dbReference type="OrthoDB" id="3223806at2759"/>
<evidence type="ECO:0000256" key="2">
    <source>
        <dbReference type="ARBA" id="ARBA00022703"/>
    </source>
</evidence>
<dbReference type="Proteomes" id="UP000017559">
    <property type="component" value="Unassembled WGS sequence"/>
</dbReference>
<dbReference type="HOGENOM" id="CLU_029389_6_2_1"/>
<keyword evidence="3" id="KW-0788">Thiol protease</keyword>
<name>V2X5B7_MONRO</name>
<feature type="compositionally biased region" description="Low complexity" evidence="4">
    <location>
        <begin position="293"/>
        <end position="304"/>
    </location>
</feature>
<keyword evidence="3" id="KW-0645">Protease</keyword>
<dbReference type="GO" id="GO:0006508">
    <property type="term" value="P:proteolysis"/>
    <property type="evidence" value="ECO:0007669"/>
    <property type="project" value="InterPro"/>
</dbReference>
<feature type="domain" description="Peptidase C14 caspase" evidence="5">
    <location>
        <begin position="37"/>
        <end position="456"/>
    </location>
</feature>
<dbReference type="InterPro" id="IPR029030">
    <property type="entry name" value="Caspase-like_dom_sf"/>
</dbReference>
<evidence type="ECO:0000259" key="5">
    <source>
        <dbReference type="Pfam" id="PF00656"/>
    </source>
</evidence>
<dbReference type="Gene3D" id="3.40.50.12660">
    <property type="match status" value="1"/>
</dbReference>
<feature type="region of interest" description="Disordered" evidence="4">
    <location>
        <begin position="472"/>
        <end position="492"/>
    </location>
</feature>
<dbReference type="KEGG" id="mrr:Moror_8203"/>
<protein>
    <submittedName>
        <fullName evidence="6">Metacaspase pca1</fullName>
    </submittedName>
</protein>
<keyword evidence="2" id="KW-0053">Apoptosis</keyword>
<gene>
    <name evidence="6" type="ORF">Moror_8203</name>
</gene>
<feature type="region of interest" description="Disordered" evidence="4">
    <location>
        <begin position="254"/>
        <end position="314"/>
    </location>
</feature>
<reference evidence="6 7" key="1">
    <citation type="journal article" date="2014" name="BMC Genomics">
        <title>Genome and secretome analysis of the hemibiotrophic fungal pathogen, Moniliophthora roreri, which causes frosty pod rot disease of cacao: mechanisms of the biotrophic and necrotrophic phases.</title>
        <authorList>
            <person name="Meinhardt L.W."/>
            <person name="Costa G.G.L."/>
            <person name="Thomazella D.P.T."/>
            <person name="Teixeira P.J.P.L."/>
            <person name="Carazzolle M.F."/>
            <person name="Schuster S.C."/>
            <person name="Carlson J.E."/>
            <person name="Guiltinan M.J."/>
            <person name="Mieczkowski P."/>
            <person name="Farmer A."/>
            <person name="Ramaraj T."/>
            <person name="Crozier J."/>
            <person name="Davis R.E."/>
            <person name="Shao J."/>
            <person name="Melnick R.L."/>
            <person name="Pereira G.A.G."/>
            <person name="Bailey B.A."/>
        </authorList>
    </citation>
    <scope>NUCLEOTIDE SEQUENCE [LARGE SCALE GENOMIC DNA]</scope>
    <source>
        <strain evidence="6 7">MCA 2997</strain>
    </source>
</reference>
<sequence>MKIIGKRFRRPNIPQPPPLEVDTNIIEAVKPKPTKRALLIGVSAYLPTQEPGKGDGKQRQKPGQIARSGEGVLKGPHKDVAVMKKLLIEKYGYHPNDITTLLDNKDPKQKQPTRENMINEMQNLIKDAVAGDRFFFHYAGHAVQVPNKDNKEEDGMDECLVPCDSTAEENDDKLIKDDVLRSILVEKLPVGCQLVAIFDSCHSASLLDLNHFRCNRVYVPWMSKGRRQSDSMWNATVRRQAALVNTRNIYQTKRMSNTAIKSRKTSQGVLSVEPLPPLPATPASYRTDFDAGSTSSPPSSPAATERGAYFDPDTIERRISKSRRRLSVSTIRSNFNNENWLGGEMVSEICESPVKEFCDGFCRGSSPTTPTARRRSTLGNGMSPISMFRVGEKPAEHGDVISLGSCKDNQLAWEDSTGSSMTQSLVEILSKDPNPTFKDLMLKVSHTMHDRLLQIHQETKAYKKTRKLWRLRKKRKRSTDGDTKGLEMTNFQDPQLSSQKPLVSLNCWLCRVLADLPCSGYE</sequence>
<dbReference type="Gene3D" id="3.40.50.1460">
    <property type="match status" value="1"/>
</dbReference>
<comment type="caution">
    <text evidence="6">The sequence shown here is derived from an EMBL/GenBank/DDBJ whole genome shotgun (WGS) entry which is preliminary data.</text>
</comment>
<dbReference type="PANTHER" id="PTHR48104:SF30">
    <property type="entry name" value="METACASPASE-1"/>
    <property type="match status" value="1"/>
</dbReference>
<dbReference type="GO" id="GO:0005737">
    <property type="term" value="C:cytoplasm"/>
    <property type="evidence" value="ECO:0007669"/>
    <property type="project" value="TreeGrafter"/>
</dbReference>
<organism evidence="6 7">
    <name type="scientific">Moniliophthora roreri (strain MCA 2997)</name>
    <name type="common">Cocoa frosty pod rot fungus</name>
    <name type="synonym">Crinipellis roreri</name>
    <dbReference type="NCBI Taxonomy" id="1381753"/>
    <lineage>
        <taxon>Eukaryota</taxon>
        <taxon>Fungi</taxon>
        <taxon>Dikarya</taxon>
        <taxon>Basidiomycota</taxon>
        <taxon>Agaricomycotina</taxon>
        <taxon>Agaricomycetes</taxon>
        <taxon>Agaricomycetidae</taxon>
        <taxon>Agaricales</taxon>
        <taxon>Marasmiineae</taxon>
        <taxon>Marasmiaceae</taxon>
        <taxon>Moniliophthora</taxon>
    </lineage>
</organism>
<keyword evidence="7" id="KW-1185">Reference proteome</keyword>
<evidence type="ECO:0000256" key="4">
    <source>
        <dbReference type="SAM" id="MobiDB-lite"/>
    </source>
</evidence>
<evidence type="ECO:0000256" key="1">
    <source>
        <dbReference type="ARBA" id="ARBA00009005"/>
    </source>
</evidence>
<dbReference type="AlphaFoldDB" id="V2X5B7"/>
<evidence type="ECO:0000313" key="7">
    <source>
        <dbReference type="Proteomes" id="UP000017559"/>
    </source>
</evidence>
<feature type="region of interest" description="Disordered" evidence="4">
    <location>
        <begin position="48"/>
        <end position="72"/>
    </location>
</feature>
<dbReference type="Pfam" id="PF00656">
    <property type="entry name" value="Peptidase_C14"/>
    <property type="match status" value="1"/>
</dbReference>
<accession>V2X5B7</accession>
<dbReference type="PANTHER" id="PTHR48104">
    <property type="entry name" value="METACASPASE-4"/>
    <property type="match status" value="1"/>
</dbReference>
<dbReference type="InterPro" id="IPR050452">
    <property type="entry name" value="Metacaspase"/>
</dbReference>
<dbReference type="GO" id="GO:0006915">
    <property type="term" value="P:apoptotic process"/>
    <property type="evidence" value="ECO:0007669"/>
    <property type="project" value="UniProtKB-KW"/>
</dbReference>